<evidence type="ECO:0000313" key="2">
    <source>
        <dbReference type="Proteomes" id="UP000821845"/>
    </source>
</evidence>
<comment type="caution">
    <text evidence="1">The sequence shown here is derived from an EMBL/GenBank/DDBJ whole genome shotgun (WGS) entry which is preliminary data.</text>
</comment>
<organism evidence="1 2">
    <name type="scientific">Hyalomma asiaticum</name>
    <name type="common">Tick</name>
    <dbReference type="NCBI Taxonomy" id="266040"/>
    <lineage>
        <taxon>Eukaryota</taxon>
        <taxon>Metazoa</taxon>
        <taxon>Ecdysozoa</taxon>
        <taxon>Arthropoda</taxon>
        <taxon>Chelicerata</taxon>
        <taxon>Arachnida</taxon>
        <taxon>Acari</taxon>
        <taxon>Parasitiformes</taxon>
        <taxon>Ixodida</taxon>
        <taxon>Ixodoidea</taxon>
        <taxon>Ixodidae</taxon>
        <taxon>Hyalomminae</taxon>
        <taxon>Hyalomma</taxon>
    </lineage>
</organism>
<gene>
    <name evidence="1" type="ORF">HPB50_001214</name>
</gene>
<protein>
    <submittedName>
        <fullName evidence="1">Uncharacterized protein</fullName>
    </submittedName>
</protein>
<reference evidence="1" key="1">
    <citation type="submission" date="2020-05" db="EMBL/GenBank/DDBJ databases">
        <title>Large-scale comparative analyses of tick genomes elucidate their genetic diversity and vector capacities.</title>
        <authorList>
            <person name="Jia N."/>
            <person name="Wang J."/>
            <person name="Shi W."/>
            <person name="Du L."/>
            <person name="Sun Y."/>
            <person name="Zhan W."/>
            <person name="Jiang J."/>
            <person name="Wang Q."/>
            <person name="Zhang B."/>
            <person name="Ji P."/>
            <person name="Sakyi L.B."/>
            <person name="Cui X."/>
            <person name="Yuan T."/>
            <person name="Jiang B."/>
            <person name="Yang W."/>
            <person name="Lam T.T.-Y."/>
            <person name="Chang Q."/>
            <person name="Ding S."/>
            <person name="Wang X."/>
            <person name="Zhu J."/>
            <person name="Ruan X."/>
            <person name="Zhao L."/>
            <person name="Wei J."/>
            <person name="Que T."/>
            <person name="Du C."/>
            <person name="Cheng J."/>
            <person name="Dai P."/>
            <person name="Han X."/>
            <person name="Huang E."/>
            <person name="Gao Y."/>
            <person name="Liu J."/>
            <person name="Shao H."/>
            <person name="Ye R."/>
            <person name="Li L."/>
            <person name="Wei W."/>
            <person name="Wang X."/>
            <person name="Wang C."/>
            <person name="Yang T."/>
            <person name="Huo Q."/>
            <person name="Li W."/>
            <person name="Guo W."/>
            <person name="Chen H."/>
            <person name="Zhou L."/>
            <person name="Ni X."/>
            <person name="Tian J."/>
            <person name="Zhou Y."/>
            <person name="Sheng Y."/>
            <person name="Liu T."/>
            <person name="Pan Y."/>
            <person name="Xia L."/>
            <person name="Li J."/>
            <person name="Zhao F."/>
            <person name="Cao W."/>
        </authorList>
    </citation>
    <scope>NUCLEOTIDE SEQUENCE</scope>
    <source>
        <strain evidence="1">Hyas-2018</strain>
    </source>
</reference>
<keyword evidence="2" id="KW-1185">Reference proteome</keyword>
<name>A0ACB7SCS9_HYAAI</name>
<evidence type="ECO:0000313" key="1">
    <source>
        <dbReference type="EMBL" id="KAH6931871.1"/>
    </source>
</evidence>
<sequence>MLYTTRTLDARTEAYRNVEGGKRYQTEKGSRATDIVLPPHDSGSPSEGVSEEVIMPLDGYDECCTNLKMEVATTGRMSPALDTCGVGTVECNADDLPVEHREELKAEPAANDGVNWKGLLTGDTNEKEHKVGYVGVPEVDVSVQAQSLRSIMHQTMQSRGLTEIIILTLLGRKRPHRLNEDLVGDGVTSPSGASSPRQPCSKSPPPLPPRPHTIGSKDKPVSSSETRDAWPELPKLQVPDDRRQPSRAKTTSSVPYKLTDEDKQAVAIISSLPSAIRVLLDKMPSAQSASHVLVAISPVLANLQKTSN</sequence>
<dbReference type="Proteomes" id="UP000821845">
    <property type="component" value="Chromosome 4"/>
</dbReference>
<accession>A0ACB7SCS9</accession>
<dbReference type="EMBL" id="CM023484">
    <property type="protein sequence ID" value="KAH6931871.1"/>
    <property type="molecule type" value="Genomic_DNA"/>
</dbReference>
<proteinExistence type="predicted"/>